<accession>A0ABW4EJ28</accession>
<gene>
    <name evidence="1" type="ORF">ACFTOW_15115</name>
</gene>
<proteinExistence type="predicted"/>
<dbReference type="EMBL" id="JBHUDD010000140">
    <property type="protein sequence ID" value="MFD1510716.1"/>
    <property type="molecule type" value="Genomic_DNA"/>
</dbReference>
<name>A0ABW4EJ28_9RHOB</name>
<evidence type="ECO:0000313" key="2">
    <source>
        <dbReference type="Proteomes" id="UP001597186"/>
    </source>
</evidence>
<reference evidence="2" key="1">
    <citation type="journal article" date="2019" name="Int. J. Syst. Evol. Microbiol.">
        <title>The Global Catalogue of Microorganisms (GCM) 10K type strain sequencing project: providing services to taxonomists for standard genome sequencing and annotation.</title>
        <authorList>
            <consortium name="The Broad Institute Genomics Platform"/>
            <consortium name="The Broad Institute Genome Sequencing Center for Infectious Disease"/>
            <person name="Wu L."/>
            <person name="Ma J."/>
        </authorList>
    </citation>
    <scope>NUCLEOTIDE SEQUENCE [LARGE SCALE GENOMIC DNA]</scope>
    <source>
        <strain evidence="2">CGMCC 1.12477</strain>
    </source>
</reference>
<dbReference type="RefSeq" id="WP_379917156.1">
    <property type="nucleotide sequence ID" value="NZ_JBHUDD010000140.1"/>
</dbReference>
<sequence>MSDDSNKNKQYVCLDFGGANCTYIETNEDHLDEEEDLNAWFAENGISEDDAVGWATKSLTVIFDGDLDDPEKFKSIRAIGIYGPNAVEVGDGIPSISGFAVYLEVEADSGLSEEELEDIFHLVIPVIEINNARVAFTEFNDYSVLLEAPSDGVRPVNVIWP</sequence>
<organism evidence="1 2">
    <name type="scientific">Lacimonas salitolerans</name>
    <dbReference type="NCBI Taxonomy" id="1323750"/>
    <lineage>
        <taxon>Bacteria</taxon>
        <taxon>Pseudomonadati</taxon>
        <taxon>Pseudomonadota</taxon>
        <taxon>Alphaproteobacteria</taxon>
        <taxon>Rhodobacterales</taxon>
        <taxon>Paracoccaceae</taxon>
        <taxon>Lacimonas</taxon>
    </lineage>
</organism>
<dbReference type="Proteomes" id="UP001597186">
    <property type="component" value="Unassembled WGS sequence"/>
</dbReference>
<evidence type="ECO:0000313" key="1">
    <source>
        <dbReference type="EMBL" id="MFD1510716.1"/>
    </source>
</evidence>
<protein>
    <submittedName>
        <fullName evidence="1">Uncharacterized protein</fullName>
    </submittedName>
</protein>
<keyword evidence="2" id="KW-1185">Reference proteome</keyword>
<comment type="caution">
    <text evidence="1">The sequence shown here is derived from an EMBL/GenBank/DDBJ whole genome shotgun (WGS) entry which is preliminary data.</text>
</comment>